<reference evidence="6" key="4">
    <citation type="submission" date="2020-05" db="EMBL/GenBank/DDBJ databases">
        <title>Genomic insights into acetone-butanol-ethanol (ABE) fermentation by sequencing solventogenic clostridia strains.</title>
        <authorList>
            <person name="Brown S."/>
        </authorList>
    </citation>
    <scope>NUCLEOTIDE SEQUENCE</scope>
    <source>
        <strain evidence="7">DJ123</strain>
        <strain evidence="6">DJ126</strain>
    </source>
</reference>
<dbReference type="GO" id="GO:0003700">
    <property type="term" value="F:DNA-binding transcription factor activity"/>
    <property type="evidence" value="ECO:0007669"/>
    <property type="project" value="TreeGrafter"/>
</dbReference>
<name>A0A0B5Q586_CLOBE</name>
<dbReference type="Proteomes" id="UP000821656">
    <property type="component" value="Unassembled WGS sequence"/>
</dbReference>
<dbReference type="PROSITE" id="PS50943">
    <property type="entry name" value="HTH_CROC1"/>
    <property type="match status" value="1"/>
</dbReference>
<protein>
    <submittedName>
        <fullName evidence="4">Helix-turn-helix transcriptional regulator</fullName>
    </submittedName>
    <submittedName>
        <fullName evidence="6">Transcriptional regulator with XRE-family HTH domain</fullName>
    </submittedName>
    <submittedName>
        <fullName evidence="3">XRE family transcriptional regulator</fullName>
    </submittedName>
</protein>
<proteinExistence type="predicted"/>
<evidence type="ECO:0000256" key="1">
    <source>
        <dbReference type="ARBA" id="ARBA00023125"/>
    </source>
</evidence>
<evidence type="ECO:0000313" key="7">
    <source>
        <dbReference type="EMBL" id="NSB17053.1"/>
    </source>
</evidence>
<reference evidence="8" key="1">
    <citation type="submission" date="2014-12" db="EMBL/GenBank/DDBJ databases">
        <title>Genome sequence of Clostridium beijerinckii strain 59B.</title>
        <authorList>
            <person name="Little G.T."/>
            <person name="Minton N.P."/>
        </authorList>
    </citation>
    <scope>NUCLEOTIDE SEQUENCE [LARGE SCALE GENOMIC DNA]</scope>
    <source>
        <strain evidence="8">59B</strain>
    </source>
</reference>
<dbReference type="EMBL" id="CP010086">
    <property type="protein sequence ID" value="AJG97344.1"/>
    <property type="molecule type" value="Genomic_DNA"/>
</dbReference>
<dbReference type="CDD" id="cd00093">
    <property type="entry name" value="HTH_XRE"/>
    <property type="match status" value="1"/>
</dbReference>
<organism evidence="3 8">
    <name type="scientific">Clostridium beijerinckii</name>
    <name type="common">Clostridium MP</name>
    <dbReference type="NCBI Taxonomy" id="1520"/>
    <lineage>
        <taxon>Bacteria</taxon>
        <taxon>Bacillati</taxon>
        <taxon>Bacillota</taxon>
        <taxon>Clostridia</taxon>
        <taxon>Eubacteriales</taxon>
        <taxon>Clostridiaceae</taxon>
        <taxon>Clostridium</taxon>
    </lineage>
</organism>
<dbReference type="Proteomes" id="UP000031866">
    <property type="component" value="Chromosome"/>
</dbReference>
<evidence type="ECO:0000313" key="8">
    <source>
        <dbReference type="Proteomes" id="UP000031866"/>
    </source>
</evidence>
<dbReference type="InterPro" id="IPR001387">
    <property type="entry name" value="Cro/C1-type_HTH"/>
</dbReference>
<dbReference type="PANTHER" id="PTHR46797">
    <property type="entry name" value="HTH-TYPE TRANSCRIPTIONAL REGULATOR"/>
    <property type="match status" value="1"/>
</dbReference>
<dbReference type="EMBL" id="JABSXK010000001">
    <property type="protein sequence ID" value="NRV08409.1"/>
    <property type="molecule type" value="Genomic_DNA"/>
</dbReference>
<dbReference type="RefSeq" id="WP_011967990.1">
    <property type="nucleotide sequence ID" value="NZ_BKAK01000100.1"/>
</dbReference>
<dbReference type="InterPro" id="IPR011990">
    <property type="entry name" value="TPR-like_helical_dom_sf"/>
</dbReference>
<evidence type="ECO:0000259" key="2">
    <source>
        <dbReference type="PROSITE" id="PS50943"/>
    </source>
</evidence>
<keyword evidence="1" id="KW-0238">DNA-binding</keyword>
<dbReference type="OMA" id="NCKFLIA"/>
<evidence type="ECO:0000313" key="4">
    <source>
        <dbReference type="EMBL" id="MBC2474951.1"/>
    </source>
</evidence>
<evidence type="ECO:0000313" key="6">
    <source>
        <dbReference type="EMBL" id="NRV08409.1"/>
    </source>
</evidence>
<dbReference type="InterPro" id="IPR050807">
    <property type="entry name" value="TransReg_Diox_bact_type"/>
</dbReference>
<dbReference type="SUPFAM" id="SSF48452">
    <property type="entry name" value="TPR-like"/>
    <property type="match status" value="2"/>
</dbReference>
<dbReference type="Pfam" id="PF17874">
    <property type="entry name" value="TPR_MalT"/>
    <property type="match status" value="1"/>
</dbReference>
<reference evidence="3" key="2">
    <citation type="submission" date="2016-02" db="EMBL/GenBank/DDBJ databases">
        <title>Genome sequence of Clostridium beijerinckii strain 59B.</title>
        <authorList>
            <person name="Little G.T."/>
            <person name="Minton N.P."/>
        </authorList>
    </citation>
    <scope>NUCLEOTIDE SEQUENCE</scope>
    <source>
        <strain evidence="3">NCIMB 14988</strain>
    </source>
</reference>
<evidence type="ECO:0000313" key="3">
    <source>
        <dbReference type="EMBL" id="AJG97344.1"/>
    </source>
</evidence>
<dbReference type="OrthoDB" id="2986817at2"/>
<dbReference type="AlphaFoldDB" id="A0A0B5Q586"/>
<dbReference type="Gene3D" id="1.25.40.10">
    <property type="entry name" value="Tetratricopeptide repeat domain"/>
    <property type="match status" value="2"/>
</dbReference>
<dbReference type="STRING" id="1520.LF65_00714"/>
<dbReference type="GeneID" id="66343547"/>
<dbReference type="Pfam" id="PF01381">
    <property type="entry name" value="HTH_3"/>
    <property type="match status" value="1"/>
</dbReference>
<sequence>MEILSLGEKIKRRRKQLNMTLKDLAKDRITPGQISLVESGRSNPSVDLLEYLADALNTNVEYLMESEESQAEKISLYYEQVGESCILQGDYEKGQRYIDNALYYCEKYNLEYRKAMIYFITAKSYMYKRDFPMAQKFFLSANVIFVKNNNYEQIIKTFLHLANIALELKAYHSSSSYLKQAEKVYIDNKVVDEFLMGEIYYNMARTYYDVEELDLALEYSCLARNRFEQVYNDEDYARNLFSLAEEFNKKGDLPNAIKYSKKTLEVYKKIQYNKSIVNIEHNLGKLFYELGNLDESLKHYDISKSISTQNRVGCINDILIDICKSYLKLKNTEQCSKILKDIENRIEEHDIDRKIECKLIKYTMFNIDDKPEQAESVLIDTYVLAKNSGKLSKAAELAMRVGKYFIDKKEEEEASYYLNQGIKLFDEAEKLENYKL</sequence>
<dbReference type="GO" id="GO:0003677">
    <property type="term" value="F:DNA binding"/>
    <property type="evidence" value="ECO:0007669"/>
    <property type="project" value="UniProtKB-KW"/>
</dbReference>
<dbReference type="EMBL" id="JABTDW010000001">
    <property type="protein sequence ID" value="NSB17053.1"/>
    <property type="molecule type" value="Genomic_DNA"/>
</dbReference>
<dbReference type="InterPro" id="IPR010982">
    <property type="entry name" value="Lambda_DNA-bd_dom_sf"/>
</dbReference>
<dbReference type="SMART" id="SM00530">
    <property type="entry name" value="HTH_XRE"/>
    <property type="match status" value="1"/>
</dbReference>
<reference evidence="4" key="3">
    <citation type="submission" date="2020-04" db="EMBL/GenBank/DDBJ databases">
        <authorList>
            <person name="Brown S."/>
        </authorList>
    </citation>
    <scope>NUCLEOTIDE SEQUENCE</scope>
    <source>
        <strain evidence="4">DJ015</strain>
    </source>
</reference>
<dbReference type="EMBL" id="JADOEF010000001">
    <property type="protein sequence ID" value="MBF7807492.1"/>
    <property type="molecule type" value="Genomic_DNA"/>
</dbReference>
<gene>
    <name evidence="7" type="ORF">BCD95_005312</name>
    <name evidence="6" type="ORF">DFH45_001372</name>
    <name evidence="4" type="ORF">HGI39_09570</name>
    <name evidence="5" type="ORF">IS491_01935</name>
    <name evidence="3" type="ORF">LF65_00714</name>
</gene>
<evidence type="ECO:0000313" key="5">
    <source>
        <dbReference type="EMBL" id="MBF7807492.1"/>
    </source>
</evidence>
<dbReference type="InterPro" id="IPR041617">
    <property type="entry name" value="TPR_MalT"/>
</dbReference>
<dbReference type="Proteomes" id="UP001194098">
    <property type="component" value="Unassembled WGS sequence"/>
</dbReference>
<dbReference type="Proteomes" id="UP000631418">
    <property type="component" value="Unassembled WGS sequence"/>
</dbReference>
<dbReference type="SMART" id="SM00028">
    <property type="entry name" value="TPR"/>
    <property type="match status" value="6"/>
</dbReference>
<reference evidence="4" key="6">
    <citation type="journal article" date="2022" name="Nat. Biotechnol.">
        <title>Carbon-negative production of acetone and isopropanol by gas fermentation at industrial pilot scale.</title>
        <authorList>
            <person name="Liew F.E."/>
            <person name="Nogle R."/>
            <person name="Abdalla T."/>
            <person name="Rasor B.J."/>
            <person name="Canter C."/>
            <person name="Jensen R.O."/>
            <person name="Wang L."/>
            <person name="Strutz J."/>
            <person name="Chirania P."/>
            <person name="De Tissera S."/>
            <person name="Mueller A.P."/>
            <person name="Ruan Z."/>
            <person name="Gao A."/>
            <person name="Tran L."/>
            <person name="Engle N.L."/>
            <person name="Bromley J.C."/>
            <person name="Daniell J."/>
            <person name="Conrado R."/>
            <person name="Tschaplinski T.J."/>
            <person name="Giannone R.J."/>
            <person name="Hettich R.L."/>
            <person name="Karim A.S."/>
            <person name="Simpson S.D."/>
            <person name="Brown S.D."/>
            <person name="Leang C."/>
            <person name="Jewett M.C."/>
            <person name="Kopke M."/>
        </authorList>
    </citation>
    <scope>NUCLEOTIDE SEQUENCE</scope>
    <source>
        <strain evidence="4">DJ015</strain>
    </source>
</reference>
<reference evidence="5" key="5">
    <citation type="submission" date="2020-11" db="EMBL/GenBank/DDBJ databases">
        <authorList>
            <person name="Thieme N."/>
            <person name="Liebl W."/>
            <person name="Zverlov V."/>
        </authorList>
    </citation>
    <scope>NUCLEOTIDE SEQUENCE</scope>
    <source>
        <strain evidence="5">NT08</strain>
    </source>
</reference>
<dbReference type="GO" id="GO:0005829">
    <property type="term" value="C:cytosol"/>
    <property type="evidence" value="ECO:0007669"/>
    <property type="project" value="TreeGrafter"/>
</dbReference>
<accession>A0A0B5Q586</accession>
<dbReference type="Proteomes" id="UP000822184">
    <property type="component" value="Unassembled WGS sequence"/>
</dbReference>
<dbReference type="InterPro" id="IPR019734">
    <property type="entry name" value="TPR_rpt"/>
</dbReference>
<dbReference type="EMBL" id="JABAGV010000020">
    <property type="protein sequence ID" value="MBC2474951.1"/>
    <property type="molecule type" value="Genomic_DNA"/>
</dbReference>
<dbReference type="SUPFAM" id="SSF47413">
    <property type="entry name" value="lambda repressor-like DNA-binding domains"/>
    <property type="match status" value="1"/>
</dbReference>
<dbReference type="PANTHER" id="PTHR46797:SF1">
    <property type="entry name" value="METHYLPHOSPHONATE SYNTHASE"/>
    <property type="match status" value="1"/>
</dbReference>
<feature type="domain" description="HTH cro/C1-type" evidence="2">
    <location>
        <begin position="10"/>
        <end position="63"/>
    </location>
</feature>
<dbReference type="KEGG" id="cbei:LF65_00714"/>